<keyword evidence="3 6" id="KW-0812">Transmembrane</keyword>
<comment type="subcellular location">
    <subcellularLocation>
        <location evidence="1">Membrane</location>
        <topology evidence="1">Multi-pass membrane protein</topology>
    </subcellularLocation>
</comment>
<accession>A0A645HTQ2</accession>
<evidence type="ECO:0000256" key="1">
    <source>
        <dbReference type="ARBA" id="ARBA00004141"/>
    </source>
</evidence>
<dbReference type="PANTHER" id="PTHR38459">
    <property type="entry name" value="PROPHAGE BACTOPRENOL-LINKED GLUCOSE TRANSLOCASE HOMOLOG"/>
    <property type="match status" value="1"/>
</dbReference>
<keyword evidence="4 6" id="KW-1133">Transmembrane helix</keyword>
<evidence type="ECO:0000256" key="4">
    <source>
        <dbReference type="ARBA" id="ARBA00022989"/>
    </source>
</evidence>
<comment type="caution">
    <text evidence="8">The sequence shown here is derived from an EMBL/GenBank/DDBJ whole genome shotgun (WGS) entry which is preliminary data.</text>
</comment>
<feature type="domain" description="GtrA/DPMS transmembrane" evidence="7">
    <location>
        <begin position="35"/>
        <end position="153"/>
    </location>
</feature>
<name>A0A645HTQ2_9ZZZZ</name>
<reference evidence="8" key="1">
    <citation type="submission" date="2019-08" db="EMBL/GenBank/DDBJ databases">
        <authorList>
            <person name="Kucharzyk K."/>
            <person name="Murdoch R.W."/>
            <person name="Higgins S."/>
            <person name="Loffler F."/>
        </authorList>
    </citation>
    <scope>NUCLEOTIDE SEQUENCE</scope>
</reference>
<evidence type="ECO:0000256" key="6">
    <source>
        <dbReference type="SAM" id="Phobius"/>
    </source>
</evidence>
<evidence type="ECO:0000256" key="3">
    <source>
        <dbReference type="ARBA" id="ARBA00022692"/>
    </source>
</evidence>
<feature type="transmembrane region" description="Helical" evidence="6">
    <location>
        <begin position="33"/>
        <end position="54"/>
    </location>
</feature>
<evidence type="ECO:0000259" key="7">
    <source>
        <dbReference type="Pfam" id="PF04138"/>
    </source>
</evidence>
<dbReference type="AlphaFoldDB" id="A0A645HTQ2"/>
<gene>
    <name evidence="8" type="ORF">SDC9_189904</name>
</gene>
<dbReference type="GO" id="GO:0005886">
    <property type="term" value="C:plasma membrane"/>
    <property type="evidence" value="ECO:0007669"/>
    <property type="project" value="TreeGrafter"/>
</dbReference>
<comment type="similarity">
    <text evidence="2">Belongs to the GtrA family.</text>
</comment>
<protein>
    <recommendedName>
        <fullName evidence="7">GtrA/DPMS transmembrane domain-containing protein</fullName>
    </recommendedName>
</protein>
<feature type="transmembrane region" description="Helical" evidence="6">
    <location>
        <begin position="125"/>
        <end position="147"/>
    </location>
</feature>
<dbReference type="Pfam" id="PF04138">
    <property type="entry name" value="GtrA_DPMS_TM"/>
    <property type="match status" value="1"/>
</dbReference>
<dbReference type="InterPro" id="IPR007267">
    <property type="entry name" value="GtrA_DPMS_TM"/>
</dbReference>
<sequence>MLKFIDFCFRILSCIIPKKYREKYFSFVKSEGILYIVFGVLTTIVSYASYIIMTRLFDADMYVSKTISWICAVTFAFITNKLYVFKSNAKLKGGLIWEIFSFYAARLLSLGIDQFLLWLLANPPFLLNDIVVLIISNIITLIVNYILSKLIIFRKTDPKNIEVKDNTHNNSL</sequence>
<proteinExistence type="inferred from homology"/>
<dbReference type="GO" id="GO:0000271">
    <property type="term" value="P:polysaccharide biosynthetic process"/>
    <property type="evidence" value="ECO:0007669"/>
    <property type="project" value="InterPro"/>
</dbReference>
<dbReference type="EMBL" id="VSSQ01100039">
    <property type="protein sequence ID" value="MPN42347.1"/>
    <property type="molecule type" value="Genomic_DNA"/>
</dbReference>
<evidence type="ECO:0000256" key="2">
    <source>
        <dbReference type="ARBA" id="ARBA00009399"/>
    </source>
</evidence>
<evidence type="ECO:0000313" key="8">
    <source>
        <dbReference type="EMBL" id="MPN42347.1"/>
    </source>
</evidence>
<feature type="transmembrane region" description="Helical" evidence="6">
    <location>
        <begin position="95"/>
        <end position="119"/>
    </location>
</feature>
<keyword evidence="5 6" id="KW-0472">Membrane</keyword>
<feature type="transmembrane region" description="Helical" evidence="6">
    <location>
        <begin position="66"/>
        <end position="83"/>
    </location>
</feature>
<dbReference type="InterPro" id="IPR051401">
    <property type="entry name" value="GtrA_CellWall_Glycosyl"/>
</dbReference>
<dbReference type="PANTHER" id="PTHR38459:SF5">
    <property type="entry name" value="CELL WALL TEICHOIC ACID GLYCOSYLATION PROTEIN GTCA"/>
    <property type="match status" value="1"/>
</dbReference>
<evidence type="ECO:0000256" key="5">
    <source>
        <dbReference type="ARBA" id="ARBA00023136"/>
    </source>
</evidence>
<organism evidence="8">
    <name type="scientific">bioreactor metagenome</name>
    <dbReference type="NCBI Taxonomy" id="1076179"/>
    <lineage>
        <taxon>unclassified sequences</taxon>
        <taxon>metagenomes</taxon>
        <taxon>ecological metagenomes</taxon>
    </lineage>
</organism>